<evidence type="ECO:0000313" key="2">
    <source>
        <dbReference type="EMBL" id="CAL4065440.1"/>
    </source>
</evidence>
<keyword evidence="1" id="KW-1133">Transmembrane helix</keyword>
<dbReference type="Proteomes" id="UP001497623">
    <property type="component" value="Unassembled WGS sequence"/>
</dbReference>
<dbReference type="Pfam" id="PF06966">
    <property type="entry name" value="DUF1295"/>
    <property type="match status" value="1"/>
</dbReference>
<keyword evidence="1" id="KW-0812">Transmembrane</keyword>
<name>A0AAV2PYB7_MEGNR</name>
<accession>A0AAV2PYB7</accession>
<feature type="transmembrane region" description="Helical" evidence="1">
    <location>
        <begin position="111"/>
        <end position="134"/>
    </location>
</feature>
<dbReference type="InterPro" id="IPR010721">
    <property type="entry name" value="UstE-like"/>
</dbReference>
<keyword evidence="1" id="KW-0472">Membrane</keyword>
<sequence>MSWILGISDWFMGLGNVTRLAVVDFSIQWVLGGIAVLKQTERYYDLAGSSTFLLLAYLNFQWNTDDHPRQVIQTGCICLWAFRLGSFLFTRVLKAGEDKRFTKIRVDPRRFFVAWNIQGVWVILTLLPSILGVSSTQQPPLVLRDYIGWSMWTVGFVTEVLADYQKTKWRNDPANKDKFITVGLWSISRHPNYFGEIMLWFGLYISASATFSGLEYLTVLCPVFNYLLITKLSGIPMLERYAEKKWGSSPQYQAYVRDTPALVPFLN</sequence>
<gene>
    <name evidence="2" type="ORF">MNOR_LOCUS4768</name>
</gene>
<dbReference type="PROSITE" id="PS50244">
    <property type="entry name" value="S5A_REDUCTASE"/>
    <property type="match status" value="1"/>
</dbReference>
<evidence type="ECO:0008006" key="4">
    <source>
        <dbReference type="Google" id="ProtNLM"/>
    </source>
</evidence>
<protein>
    <recommendedName>
        <fullName evidence="4">Steroid 5-alpha reductase C-terminal domain-containing protein</fullName>
    </recommendedName>
</protein>
<evidence type="ECO:0000313" key="3">
    <source>
        <dbReference type="Proteomes" id="UP001497623"/>
    </source>
</evidence>
<comment type="caution">
    <text evidence="2">The sequence shown here is derived from an EMBL/GenBank/DDBJ whole genome shotgun (WGS) entry which is preliminary data.</text>
</comment>
<dbReference type="AlphaFoldDB" id="A0AAV2PYB7"/>
<keyword evidence="3" id="KW-1185">Reference proteome</keyword>
<reference evidence="2 3" key="1">
    <citation type="submission" date="2024-05" db="EMBL/GenBank/DDBJ databases">
        <authorList>
            <person name="Wallberg A."/>
        </authorList>
    </citation>
    <scope>NUCLEOTIDE SEQUENCE [LARGE SCALE GENOMIC DNA]</scope>
</reference>
<dbReference type="EMBL" id="CAXKWB010001777">
    <property type="protein sequence ID" value="CAL4065440.1"/>
    <property type="molecule type" value="Genomic_DNA"/>
</dbReference>
<feature type="transmembrane region" description="Helical" evidence="1">
    <location>
        <begin position="72"/>
        <end position="90"/>
    </location>
</feature>
<feature type="transmembrane region" description="Helical" evidence="1">
    <location>
        <begin position="44"/>
        <end position="60"/>
    </location>
</feature>
<dbReference type="GO" id="GO:0016020">
    <property type="term" value="C:membrane"/>
    <property type="evidence" value="ECO:0007669"/>
    <property type="project" value="TreeGrafter"/>
</dbReference>
<dbReference type="PANTHER" id="PTHR32251">
    <property type="entry name" value="3-OXO-5-ALPHA-STEROID 4-DEHYDROGENASE"/>
    <property type="match status" value="1"/>
</dbReference>
<evidence type="ECO:0000256" key="1">
    <source>
        <dbReference type="SAM" id="Phobius"/>
    </source>
</evidence>
<dbReference type="PANTHER" id="PTHR32251:SF17">
    <property type="entry name" value="STEROID 5-ALPHA REDUCTASE C-TERMINAL DOMAIN-CONTAINING PROTEIN"/>
    <property type="match status" value="1"/>
</dbReference>
<dbReference type="Gene3D" id="1.20.120.1630">
    <property type="match status" value="1"/>
</dbReference>
<feature type="transmembrane region" description="Helical" evidence="1">
    <location>
        <begin position="193"/>
        <end position="211"/>
    </location>
</feature>
<feature type="transmembrane region" description="Helical" evidence="1">
    <location>
        <begin position="20"/>
        <end position="37"/>
    </location>
</feature>
<proteinExistence type="predicted"/>
<organism evidence="2 3">
    <name type="scientific">Meganyctiphanes norvegica</name>
    <name type="common">Northern krill</name>
    <name type="synonym">Thysanopoda norvegica</name>
    <dbReference type="NCBI Taxonomy" id="48144"/>
    <lineage>
        <taxon>Eukaryota</taxon>
        <taxon>Metazoa</taxon>
        <taxon>Ecdysozoa</taxon>
        <taxon>Arthropoda</taxon>
        <taxon>Crustacea</taxon>
        <taxon>Multicrustacea</taxon>
        <taxon>Malacostraca</taxon>
        <taxon>Eumalacostraca</taxon>
        <taxon>Eucarida</taxon>
        <taxon>Euphausiacea</taxon>
        <taxon>Euphausiidae</taxon>
        <taxon>Meganyctiphanes</taxon>
    </lineage>
</organism>